<accession>A0A7J6DUB3</accession>
<dbReference type="EMBL" id="JAATIP010000389">
    <property type="protein sequence ID" value="KAF4349684.1"/>
    <property type="molecule type" value="Genomic_DNA"/>
</dbReference>
<proteinExistence type="predicted"/>
<evidence type="ECO:0000313" key="2">
    <source>
        <dbReference type="EMBL" id="KAF4349684.1"/>
    </source>
</evidence>
<sequence length="196" mass="22338">MKIITSNLFSLFQRIRIDRTCLISLQLCDILYQLAATCSNSELETIICLKRSIWMERYKEFHGSKTQPAAVFTSLARLIFGSKICLRNQIIRKGSYSSKKPKGFSFLQPMGCSRWDKSWQPVVQNFHICLETPSYTYPIKKAKVPLKSNPFWTNQAGKGSLQASSTKRLNCKEILDSKSPSNKRTKPAASAFCPER</sequence>
<dbReference type="EMBL" id="JAATIQ010000601">
    <property type="protein sequence ID" value="KAF4350398.1"/>
    <property type="molecule type" value="Genomic_DNA"/>
</dbReference>
<protein>
    <submittedName>
        <fullName evidence="2">Uncharacterized protein</fullName>
    </submittedName>
</protein>
<dbReference type="Proteomes" id="UP000583929">
    <property type="component" value="Unassembled WGS sequence"/>
</dbReference>
<reference evidence="4 5" key="1">
    <citation type="journal article" date="2020" name="bioRxiv">
        <title>Sequence and annotation of 42 cannabis genomes reveals extensive copy number variation in cannabinoid synthesis and pathogen resistance genes.</title>
        <authorList>
            <person name="Mckernan K.J."/>
            <person name="Helbert Y."/>
            <person name="Kane L.T."/>
            <person name="Ebling H."/>
            <person name="Zhang L."/>
            <person name="Liu B."/>
            <person name="Eaton Z."/>
            <person name="Mclaughlin S."/>
            <person name="Kingan S."/>
            <person name="Baybayan P."/>
            <person name="Concepcion G."/>
            <person name="Jordan M."/>
            <person name="Riva A."/>
            <person name="Barbazuk W."/>
            <person name="Harkins T."/>
        </authorList>
    </citation>
    <scope>NUCLEOTIDE SEQUENCE [LARGE SCALE GENOMIC DNA]</scope>
    <source>
        <strain evidence="4 5">cv. Jamaican Lion 4</strain>
        <strain evidence="3">Father</strain>
        <strain evidence="2">Mother</strain>
        <tissue evidence="2">Leaf</tissue>
    </source>
</reference>
<comment type="caution">
    <text evidence="2">The sequence shown here is derived from an EMBL/GenBank/DDBJ whole genome shotgun (WGS) entry which is preliminary data.</text>
</comment>
<evidence type="ECO:0000313" key="3">
    <source>
        <dbReference type="EMBL" id="KAF4350398.1"/>
    </source>
</evidence>
<feature type="region of interest" description="Disordered" evidence="1">
    <location>
        <begin position="175"/>
        <end position="196"/>
    </location>
</feature>
<name>A0A7J6DUB3_CANSA</name>
<organism evidence="2 4">
    <name type="scientific">Cannabis sativa</name>
    <name type="common">Hemp</name>
    <name type="synonym">Marijuana</name>
    <dbReference type="NCBI Taxonomy" id="3483"/>
    <lineage>
        <taxon>Eukaryota</taxon>
        <taxon>Viridiplantae</taxon>
        <taxon>Streptophyta</taxon>
        <taxon>Embryophyta</taxon>
        <taxon>Tracheophyta</taxon>
        <taxon>Spermatophyta</taxon>
        <taxon>Magnoliopsida</taxon>
        <taxon>eudicotyledons</taxon>
        <taxon>Gunneridae</taxon>
        <taxon>Pentapetalae</taxon>
        <taxon>rosids</taxon>
        <taxon>fabids</taxon>
        <taxon>Rosales</taxon>
        <taxon>Cannabaceae</taxon>
        <taxon>Cannabis</taxon>
    </lineage>
</organism>
<dbReference type="AlphaFoldDB" id="A0A7J6DUB3"/>
<evidence type="ECO:0000313" key="5">
    <source>
        <dbReference type="Proteomes" id="UP000583929"/>
    </source>
</evidence>
<keyword evidence="5" id="KW-1185">Reference proteome</keyword>
<evidence type="ECO:0000256" key="1">
    <source>
        <dbReference type="SAM" id="MobiDB-lite"/>
    </source>
</evidence>
<evidence type="ECO:0000313" key="4">
    <source>
        <dbReference type="Proteomes" id="UP000525078"/>
    </source>
</evidence>
<gene>
    <name evidence="2" type="ORF">F8388_019644</name>
    <name evidence="3" type="ORF">G4B88_030916</name>
</gene>
<dbReference type="Proteomes" id="UP000525078">
    <property type="component" value="Unassembled WGS sequence"/>
</dbReference>